<evidence type="ECO:0000313" key="2">
    <source>
        <dbReference type="EMBL" id="RUT67931.1"/>
    </source>
</evidence>
<dbReference type="AlphaFoldDB" id="A0A434A0P7"/>
<name>A0A434A0P7_9FLAO</name>
<evidence type="ECO:0008006" key="4">
    <source>
        <dbReference type="Google" id="ProtNLM"/>
    </source>
</evidence>
<organism evidence="2 3">
    <name type="scientific">Flavobacterium cupreum</name>
    <dbReference type="NCBI Taxonomy" id="2133766"/>
    <lineage>
        <taxon>Bacteria</taxon>
        <taxon>Pseudomonadati</taxon>
        <taxon>Bacteroidota</taxon>
        <taxon>Flavobacteriia</taxon>
        <taxon>Flavobacteriales</taxon>
        <taxon>Flavobacteriaceae</taxon>
        <taxon>Flavobacterium</taxon>
    </lineage>
</organism>
<comment type="caution">
    <text evidence="2">The sequence shown here is derived from an EMBL/GenBank/DDBJ whole genome shotgun (WGS) entry which is preliminary data.</text>
</comment>
<evidence type="ECO:0000256" key="1">
    <source>
        <dbReference type="SAM" id="SignalP"/>
    </source>
</evidence>
<proteinExistence type="predicted"/>
<keyword evidence="3" id="KW-1185">Reference proteome</keyword>
<dbReference type="OrthoDB" id="1368457at2"/>
<sequence length="237" mass="27708">MFCKKIIYVWVLFTCCLAHTQTVNEVFQKVAKQYSLAQPLQYKSSYALYKDFDSKKIEESYKGTYYKNAGNEVYTKVGETEILNSKTVYLKISHPEKALEISDPVPNYAGDFDMKPLLALCKIEKFVDRKTYWEITLVAKPYSSLPYSKIIVQITKGFLIQKQTFYYSTVVNFSKDYRSPDPHYPRLEIINTNYNRNPVNASIFNSKTYFTTSAKKEIILAERLKKYEIIDQRVSNK</sequence>
<accession>A0A434A0P7</accession>
<feature type="chain" id="PRO_5019512265" description="GLPGLI family protein" evidence="1">
    <location>
        <begin position="21"/>
        <end position="237"/>
    </location>
</feature>
<protein>
    <recommendedName>
        <fullName evidence="4">GLPGLI family protein</fullName>
    </recommendedName>
</protein>
<dbReference type="RefSeq" id="WP_127340751.1">
    <property type="nucleotide sequence ID" value="NZ_QWDM01000023.1"/>
</dbReference>
<feature type="signal peptide" evidence="1">
    <location>
        <begin position="1"/>
        <end position="20"/>
    </location>
</feature>
<dbReference type="Proteomes" id="UP000288102">
    <property type="component" value="Unassembled WGS sequence"/>
</dbReference>
<gene>
    <name evidence="2" type="ORF">D0817_23650</name>
</gene>
<keyword evidence="1" id="KW-0732">Signal</keyword>
<reference evidence="3" key="1">
    <citation type="journal article" date="2019" name="Syst. Appl. Microbiol.">
        <title>Flavobacterium circumlabens sp. nov. and Flavobacterium cupreum sp. nov., two psychrotrophic species isolated from Antarctic environmental samples.</title>
        <authorList>
            <person name="Kralova S."/>
            <person name="Busse H.-J."/>
            <person name="Svec P."/>
            <person name="Maslanova I."/>
            <person name="Stankova E."/>
            <person name="Bartak M."/>
            <person name="Sedlacek I."/>
        </authorList>
    </citation>
    <scope>NUCLEOTIDE SEQUENCE [LARGE SCALE GENOMIC DNA]</scope>
    <source>
        <strain evidence="3">CCM 8825</strain>
    </source>
</reference>
<evidence type="ECO:0000313" key="3">
    <source>
        <dbReference type="Proteomes" id="UP000288102"/>
    </source>
</evidence>
<dbReference type="EMBL" id="QWDM01000023">
    <property type="protein sequence ID" value="RUT67931.1"/>
    <property type="molecule type" value="Genomic_DNA"/>
</dbReference>